<sequence>MTESTPRHAADPEPIEFTITTPNLEPEQIAAVTAVLQAAIANSSASSHEAAAPAASGWEKSRRDLRTPIHPGAGEWRRAK</sequence>
<name>A0A1T4XVW6_9MICO</name>
<gene>
    <name evidence="2" type="ORF">SAMN06295879_1765</name>
</gene>
<feature type="compositionally biased region" description="Basic and acidic residues" evidence="1">
    <location>
        <begin position="1"/>
        <end position="11"/>
    </location>
</feature>
<feature type="compositionally biased region" description="Low complexity" evidence="1">
    <location>
        <begin position="43"/>
        <end position="56"/>
    </location>
</feature>
<proteinExistence type="predicted"/>
<feature type="region of interest" description="Disordered" evidence="1">
    <location>
        <begin position="43"/>
        <end position="80"/>
    </location>
</feature>
<dbReference type="AlphaFoldDB" id="A0A1T4XVW6"/>
<dbReference type="InterPro" id="IPR032716">
    <property type="entry name" value="ACC_epsilon"/>
</dbReference>
<dbReference type="EMBL" id="FUYG01000004">
    <property type="protein sequence ID" value="SKA93702.1"/>
    <property type="molecule type" value="Genomic_DNA"/>
</dbReference>
<dbReference type="Proteomes" id="UP000189735">
    <property type="component" value="Unassembled WGS sequence"/>
</dbReference>
<feature type="region of interest" description="Disordered" evidence="1">
    <location>
        <begin position="1"/>
        <end position="22"/>
    </location>
</feature>
<dbReference type="Pfam" id="PF13822">
    <property type="entry name" value="ACC_epsilon"/>
    <property type="match status" value="1"/>
</dbReference>
<protein>
    <submittedName>
        <fullName evidence="2">Acyl-CoA carboxylase epsilon subunit</fullName>
    </submittedName>
</protein>
<evidence type="ECO:0000313" key="3">
    <source>
        <dbReference type="Proteomes" id="UP000189735"/>
    </source>
</evidence>
<reference evidence="3" key="1">
    <citation type="submission" date="2017-02" db="EMBL/GenBank/DDBJ databases">
        <authorList>
            <person name="Varghese N."/>
            <person name="Submissions S."/>
        </authorList>
    </citation>
    <scope>NUCLEOTIDE SEQUENCE [LARGE SCALE GENOMIC DNA]</scope>
    <source>
        <strain evidence="3">VKM Ac-2052</strain>
    </source>
</reference>
<dbReference type="GO" id="GO:0004658">
    <property type="term" value="F:propionyl-CoA carboxylase activity"/>
    <property type="evidence" value="ECO:0007669"/>
    <property type="project" value="InterPro"/>
</dbReference>
<dbReference type="GO" id="GO:0003989">
    <property type="term" value="F:acetyl-CoA carboxylase activity"/>
    <property type="evidence" value="ECO:0007669"/>
    <property type="project" value="InterPro"/>
</dbReference>
<evidence type="ECO:0000313" key="2">
    <source>
        <dbReference type="EMBL" id="SKA93702.1"/>
    </source>
</evidence>
<dbReference type="RefSeq" id="WP_244893218.1">
    <property type="nucleotide sequence ID" value="NZ_FUYG01000004.1"/>
</dbReference>
<organism evidence="2 3">
    <name type="scientific">Agreia bicolorata</name>
    <dbReference type="NCBI Taxonomy" id="110935"/>
    <lineage>
        <taxon>Bacteria</taxon>
        <taxon>Bacillati</taxon>
        <taxon>Actinomycetota</taxon>
        <taxon>Actinomycetes</taxon>
        <taxon>Micrococcales</taxon>
        <taxon>Microbacteriaceae</taxon>
        <taxon>Agreia</taxon>
    </lineage>
</organism>
<accession>A0A1T4XVW6</accession>
<evidence type="ECO:0000256" key="1">
    <source>
        <dbReference type="SAM" id="MobiDB-lite"/>
    </source>
</evidence>